<reference evidence="3" key="1">
    <citation type="submission" date="2016-09" db="EMBL/GenBank/DDBJ databases">
        <title>Viral assemblage variation in an Arctic shelf seafloor.</title>
        <authorList>
            <person name="Nguyen T.T."/>
            <person name="Robertsen E.M."/>
            <person name="Landfald B."/>
        </authorList>
    </citation>
    <scope>NUCLEOTIDE SEQUENCE</scope>
</reference>
<accession>A0A1J0KK49</accession>
<evidence type="ECO:0000313" key="3">
    <source>
        <dbReference type="EMBL" id="APC94130.1"/>
    </source>
</evidence>
<feature type="compositionally biased region" description="Basic and acidic residues" evidence="1">
    <location>
        <begin position="276"/>
        <end position="293"/>
    </location>
</feature>
<organism evidence="3">
    <name type="scientific">uncultured marine virus</name>
    <dbReference type="NCBI Taxonomy" id="186617"/>
    <lineage>
        <taxon>Viruses</taxon>
        <taxon>environmental samples</taxon>
    </lineage>
</organism>
<evidence type="ECO:0000256" key="1">
    <source>
        <dbReference type="SAM" id="MobiDB-lite"/>
    </source>
</evidence>
<feature type="region of interest" description="Disordered" evidence="1">
    <location>
        <begin position="276"/>
        <end position="308"/>
    </location>
</feature>
<protein>
    <submittedName>
        <fullName evidence="3">Putative replication protein VP4</fullName>
    </submittedName>
</protein>
<sequence>MACFKPLEGYRTPSGGWTSKRKDSTGQFFNVPCGQCIGCRLDYSISWAIRCLHEASLHDANSFITLTYNPLEMPRDGSLNKKHFQDFIKRLRKSLEPNTIRYYHCGEYGPKYERPHYHALIFGHDFPDKTFWKPGPKGHKLYRSETLEQLWPQGFSLIGEVTSESAAYCARYSMKKIRGKALQIIDPDTALKPYERLDENTGEILQLQPEYSTMSTNPGIGRNWYETFKDDVFPDDFVIYKGRRTKTPQYYRRLLEKESPELAERLRKIRQLALAKHHENNTRQRLDTREKVKLAQTQTLGRDYETGT</sequence>
<evidence type="ECO:0000259" key="2">
    <source>
        <dbReference type="Pfam" id="PF23343"/>
    </source>
</evidence>
<dbReference type="EMBL" id="KX828610">
    <property type="protein sequence ID" value="APC94130.1"/>
    <property type="molecule type" value="Genomic_DNA"/>
</dbReference>
<proteinExistence type="predicted"/>
<dbReference type="InterPro" id="IPR056906">
    <property type="entry name" value="ORF2/G2P_dom"/>
</dbReference>
<feature type="domain" description="Replication-associated protein ORF2/G2P" evidence="2">
    <location>
        <begin position="61"/>
        <end position="176"/>
    </location>
</feature>
<name>A0A1J0KK49_9VIRU</name>
<dbReference type="Pfam" id="PF23343">
    <property type="entry name" value="REP_ORF2-G2P"/>
    <property type="match status" value="1"/>
</dbReference>